<protein>
    <submittedName>
        <fullName evidence="3">Uncharacterized protein</fullName>
    </submittedName>
</protein>
<feature type="region of interest" description="Disordered" evidence="2">
    <location>
        <begin position="43"/>
        <end position="96"/>
    </location>
</feature>
<dbReference type="AlphaFoldDB" id="A0AAD5Q0U1"/>
<accession>A0AAD5Q0U1</accession>
<feature type="compositionally biased region" description="Polar residues" evidence="2">
    <location>
        <begin position="66"/>
        <end position="83"/>
    </location>
</feature>
<feature type="region of interest" description="Disordered" evidence="2">
    <location>
        <begin position="120"/>
        <end position="158"/>
    </location>
</feature>
<evidence type="ECO:0000313" key="3">
    <source>
        <dbReference type="EMBL" id="KAI9564868.1"/>
    </source>
</evidence>
<evidence type="ECO:0000256" key="1">
    <source>
        <dbReference type="SAM" id="Coils"/>
    </source>
</evidence>
<keyword evidence="4" id="KW-1185">Reference proteome</keyword>
<feature type="compositionally biased region" description="Polar residues" evidence="2">
    <location>
        <begin position="44"/>
        <end position="56"/>
    </location>
</feature>
<sequence>MITSFSSNKSNRYIDKSYLKTVRDNQHQGSCPYVSSMEGMMELSSATSYVSPSATSQRKRKRNSEPESTGNQEEPFTQLSVFDSGNPLPSKKAELTAHQRHIEGVDETKAVKDATLHNLQSDQSVNNNQLNSPVSFIPSPGSDSNSTIPLETEETENASEVIELEAIEKEDMAKAPPVVSEPPGNFAFINFGFAPSSLCSGLADRNAGASPTFSAREKVVVEQISINRPENSESSCAASEEKKDLINYSQPSPIPSPCTDNREDCIIPSSPPNPAADELAALSGIGPVTEPADRDYAILPEDSSIECRPCLPESPRHIFDCDNSPYFSFAIRDREEYIPLDVGTDELEKKELELRKAAFRIKEFLTTIVAASKRLESERELLKSKLTELHADMSVRAEVITSLNQSSTTNREKIELCLAERNRQHALTIEINIRLVKKELAMRELQVAICQEKLQAVSSDIPVDSRGSVIAANEEKVTAISNDIRQCYEEEKVAKEMLSLLDEELKKYTEEDQLQRRRIDEFNLQQRKAKSLVSENEKSLQGATLELKQLIKQRKKYSTYFVNLERMMVKIKMCRKLKELDRKEERIIGKEMHEQNKRYPEKFRATSNVQYASQLTVFGRSYQPSTLEQPTISCSNSSVQHFTSLQSIEIHNHTPWLPQPFLPLSRFSPGLLQMAPMALPWVDPQTHQNP</sequence>
<feature type="compositionally biased region" description="Polar residues" evidence="2">
    <location>
        <begin position="120"/>
        <end position="134"/>
    </location>
</feature>
<dbReference type="EMBL" id="WJBH02000001">
    <property type="protein sequence ID" value="KAI9564868.1"/>
    <property type="molecule type" value="Genomic_DNA"/>
</dbReference>
<evidence type="ECO:0000256" key="2">
    <source>
        <dbReference type="SAM" id="MobiDB-lite"/>
    </source>
</evidence>
<keyword evidence="1" id="KW-0175">Coiled coil</keyword>
<feature type="coiled-coil region" evidence="1">
    <location>
        <begin position="491"/>
        <end position="553"/>
    </location>
</feature>
<name>A0AAD5Q0U1_9CRUS</name>
<comment type="caution">
    <text evidence="3">The sequence shown here is derived from an EMBL/GenBank/DDBJ whole genome shotgun (WGS) entry which is preliminary data.</text>
</comment>
<organism evidence="3 4">
    <name type="scientific">Daphnia sinensis</name>
    <dbReference type="NCBI Taxonomy" id="1820382"/>
    <lineage>
        <taxon>Eukaryota</taxon>
        <taxon>Metazoa</taxon>
        <taxon>Ecdysozoa</taxon>
        <taxon>Arthropoda</taxon>
        <taxon>Crustacea</taxon>
        <taxon>Branchiopoda</taxon>
        <taxon>Diplostraca</taxon>
        <taxon>Cladocera</taxon>
        <taxon>Anomopoda</taxon>
        <taxon>Daphniidae</taxon>
        <taxon>Daphnia</taxon>
        <taxon>Daphnia similis group</taxon>
    </lineage>
</organism>
<proteinExistence type="predicted"/>
<evidence type="ECO:0000313" key="4">
    <source>
        <dbReference type="Proteomes" id="UP000820818"/>
    </source>
</evidence>
<dbReference type="Proteomes" id="UP000820818">
    <property type="component" value="Linkage Group LG1"/>
</dbReference>
<reference evidence="3 4" key="1">
    <citation type="submission" date="2022-05" db="EMBL/GenBank/DDBJ databases">
        <title>A multi-omics perspective on studying reproductive biology in Daphnia sinensis.</title>
        <authorList>
            <person name="Jia J."/>
        </authorList>
    </citation>
    <scope>NUCLEOTIDE SEQUENCE [LARGE SCALE GENOMIC DNA]</scope>
    <source>
        <strain evidence="3 4">WSL</strain>
    </source>
</reference>
<gene>
    <name evidence="3" type="ORF">GHT06_008609</name>
</gene>